<evidence type="ECO:0000259" key="4">
    <source>
        <dbReference type="PROSITE" id="PS50943"/>
    </source>
</evidence>
<dbReference type="Proteomes" id="UP001143370">
    <property type="component" value="Unassembled WGS sequence"/>
</dbReference>
<organism evidence="5 6">
    <name type="scientific">Ancylobacter dichloromethanicus</name>
    <dbReference type="NCBI Taxonomy" id="518825"/>
    <lineage>
        <taxon>Bacteria</taxon>
        <taxon>Pseudomonadati</taxon>
        <taxon>Pseudomonadota</taxon>
        <taxon>Alphaproteobacteria</taxon>
        <taxon>Hyphomicrobiales</taxon>
        <taxon>Xanthobacteraceae</taxon>
        <taxon>Ancylobacter</taxon>
    </lineage>
</organism>
<dbReference type="GO" id="GO:0003677">
    <property type="term" value="F:DNA binding"/>
    <property type="evidence" value="ECO:0007669"/>
    <property type="project" value="UniProtKB-KW"/>
</dbReference>
<dbReference type="RefSeq" id="WP_213373026.1">
    <property type="nucleotide sequence ID" value="NZ_BSFJ01000005.1"/>
</dbReference>
<feature type="domain" description="HTH cro/C1-type" evidence="4">
    <location>
        <begin position="34"/>
        <end position="88"/>
    </location>
</feature>
<dbReference type="InterPro" id="IPR010982">
    <property type="entry name" value="Lambda_DNA-bd_dom_sf"/>
</dbReference>
<dbReference type="AlphaFoldDB" id="A0A9W6J6J3"/>
<reference evidence="5" key="1">
    <citation type="journal article" date="2014" name="Int. J. Syst. Evol. Microbiol.">
        <title>Complete genome sequence of Corynebacterium casei LMG S-19264T (=DSM 44701T), isolated from a smear-ripened cheese.</title>
        <authorList>
            <consortium name="US DOE Joint Genome Institute (JGI-PGF)"/>
            <person name="Walter F."/>
            <person name="Albersmeier A."/>
            <person name="Kalinowski J."/>
            <person name="Ruckert C."/>
        </authorList>
    </citation>
    <scope>NUCLEOTIDE SEQUENCE</scope>
    <source>
        <strain evidence="5">VKM B-2484</strain>
    </source>
</reference>
<dbReference type="GO" id="GO:0003700">
    <property type="term" value="F:DNA-binding transcription factor activity"/>
    <property type="evidence" value="ECO:0007669"/>
    <property type="project" value="TreeGrafter"/>
</dbReference>
<dbReference type="Pfam" id="PF01381">
    <property type="entry name" value="HTH_3"/>
    <property type="match status" value="1"/>
</dbReference>
<evidence type="ECO:0000313" key="5">
    <source>
        <dbReference type="EMBL" id="GLK71687.1"/>
    </source>
</evidence>
<dbReference type="PANTHER" id="PTHR46797">
    <property type="entry name" value="HTH-TYPE TRANSCRIPTIONAL REGULATOR"/>
    <property type="match status" value="1"/>
</dbReference>
<comment type="caution">
    <text evidence="5">The sequence shown here is derived from an EMBL/GenBank/DDBJ whole genome shotgun (WGS) entry which is preliminary data.</text>
</comment>
<accession>A0A9W6J6J3</accession>
<gene>
    <name evidence="5" type="ORF">GCM10017643_18020</name>
</gene>
<name>A0A9W6J6J3_9HYPH</name>
<dbReference type="Gene3D" id="1.10.260.40">
    <property type="entry name" value="lambda repressor-like DNA-binding domains"/>
    <property type="match status" value="1"/>
</dbReference>
<evidence type="ECO:0000256" key="2">
    <source>
        <dbReference type="ARBA" id="ARBA00023125"/>
    </source>
</evidence>
<protein>
    <recommendedName>
        <fullName evidence="4">HTH cro/C1-type domain-containing protein</fullName>
    </recommendedName>
</protein>
<dbReference type="PANTHER" id="PTHR46797:SF23">
    <property type="entry name" value="HTH-TYPE TRANSCRIPTIONAL REGULATOR SUTR"/>
    <property type="match status" value="1"/>
</dbReference>
<dbReference type="InterPro" id="IPR050807">
    <property type="entry name" value="TransReg_Diox_bact_type"/>
</dbReference>
<dbReference type="CDD" id="cd00093">
    <property type="entry name" value="HTH_XRE"/>
    <property type="match status" value="1"/>
</dbReference>
<evidence type="ECO:0000313" key="6">
    <source>
        <dbReference type="Proteomes" id="UP001143370"/>
    </source>
</evidence>
<keyword evidence="1" id="KW-0805">Transcription regulation</keyword>
<dbReference type="InterPro" id="IPR001387">
    <property type="entry name" value="Cro/C1-type_HTH"/>
</dbReference>
<keyword evidence="2" id="KW-0238">DNA-binding</keyword>
<dbReference type="GO" id="GO:0005829">
    <property type="term" value="C:cytosol"/>
    <property type="evidence" value="ECO:0007669"/>
    <property type="project" value="TreeGrafter"/>
</dbReference>
<sequence length="135" mass="15274">MLVVLSGSSRKGEHNVWMAKVRTNFKPPKPRHFIRQWRKHRGLTQEQLAEIVGVTHGAISQLERGETGYTQPMLEALAAAMHCEPADLIMRDPTQVGAPWSIWDTLNKDQQREALDFIRFLQSKVVDGGKDDKAA</sequence>
<dbReference type="EMBL" id="BSFJ01000005">
    <property type="protein sequence ID" value="GLK71687.1"/>
    <property type="molecule type" value="Genomic_DNA"/>
</dbReference>
<dbReference type="PROSITE" id="PS50943">
    <property type="entry name" value="HTH_CROC1"/>
    <property type="match status" value="1"/>
</dbReference>
<keyword evidence="6" id="KW-1185">Reference proteome</keyword>
<keyword evidence="3" id="KW-0804">Transcription</keyword>
<proteinExistence type="predicted"/>
<evidence type="ECO:0000256" key="3">
    <source>
        <dbReference type="ARBA" id="ARBA00023163"/>
    </source>
</evidence>
<dbReference type="SMART" id="SM00530">
    <property type="entry name" value="HTH_XRE"/>
    <property type="match status" value="1"/>
</dbReference>
<evidence type="ECO:0000256" key="1">
    <source>
        <dbReference type="ARBA" id="ARBA00023015"/>
    </source>
</evidence>
<dbReference type="SUPFAM" id="SSF47413">
    <property type="entry name" value="lambda repressor-like DNA-binding domains"/>
    <property type="match status" value="1"/>
</dbReference>
<reference evidence="5" key="2">
    <citation type="submission" date="2023-01" db="EMBL/GenBank/DDBJ databases">
        <authorList>
            <person name="Sun Q."/>
            <person name="Evtushenko L."/>
        </authorList>
    </citation>
    <scope>NUCLEOTIDE SEQUENCE</scope>
    <source>
        <strain evidence="5">VKM B-2484</strain>
    </source>
</reference>